<feature type="binding site" evidence="7">
    <location>
        <begin position="99"/>
        <end position="100"/>
    </location>
    <ligand>
        <name>ATP</name>
        <dbReference type="ChEBI" id="CHEBI:30616"/>
    </ligand>
</feature>
<dbReference type="RefSeq" id="XP_068369805.1">
    <property type="nucleotide sequence ID" value="XM_068513917.1"/>
</dbReference>
<dbReference type="GO" id="GO:0004674">
    <property type="term" value="F:protein serine/threonine kinase activity"/>
    <property type="evidence" value="ECO:0007669"/>
    <property type="project" value="UniProtKB-KW"/>
</dbReference>
<dbReference type="GO" id="GO:0005524">
    <property type="term" value="F:ATP binding"/>
    <property type="evidence" value="ECO:0007669"/>
    <property type="project" value="UniProtKB-KW"/>
</dbReference>
<dbReference type="EMBL" id="MLAK01000086">
    <property type="protein sequence ID" value="OHT16669.1"/>
    <property type="molecule type" value="Genomic_DNA"/>
</dbReference>
<dbReference type="SMART" id="SM00220">
    <property type="entry name" value="S_TKc"/>
    <property type="match status" value="1"/>
</dbReference>
<evidence type="ECO:0000256" key="3">
    <source>
        <dbReference type="ARBA" id="ARBA00022741"/>
    </source>
</evidence>
<protein>
    <submittedName>
        <fullName evidence="10">CAMK family protein kinase</fullName>
    </submittedName>
</protein>
<dbReference type="Gene3D" id="1.10.510.10">
    <property type="entry name" value="Transferase(Phosphotransferase) domain 1"/>
    <property type="match status" value="1"/>
</dbReference>
<dbReference type="PROSITE" id="PS00108">
    <property type="entry name" value="PROTEIN_KINASE_ST"/>
    <property type="match status" value="1"/>
</dbReference>
<feature type="cross-link" description="Glycyl lysine isopeptide (Lys-Gly) (interchain with G-Cter in SUMO2)" evidence="8">
    <location>
        <position position="97"/>
    </location>
</feature>
<evidence type="ECO:0000256" key="7">
    <source>
        <dbReference type="PIRSR" id="PIRSR630616-2"/>
    </source>
</evidence>
<gene>
    <name evidence="10" type="ORF">TRFO_41673</name>
</gene>
<evidence type="ECO:0000256" key="8">
    <source>
        <dbReference type="PIRSR" id="PIRSR630616-3"/>
    </source>
</evidence>
<dbReference type="GeneID" id="94848621"/>
<dbReference type="Pfam" id="PF00069">
    <property type="entry name" value="Pkinase"/>
    <property type="match status" value="1"/>
</dbReference>
<evidence type="ECO:0000256" key="5">
    <source>
        <dbReference type="ARBA" id="ARBA00022840"/>
    </source>
</evidence>
<dbReference type="InterPro" id="IPR000719">
    <property type="entry name" value="Prot_kinase_dom"/>
</dbReference>
<dbReference type="SUPFAM" id="SSF56112">
    <property type="entry name" value="Protein kinase-like (PK-like)"/>
    <property type="match status" value="1"/>
</dbReference>
<keyword evidence="5 7" id="KW-0067">ATP-binding</keyword>
<dbReference type="AlphaFoldDB" id="A0A1J4L419"/>
<keyword evidence="11" id="KW-1185">Reference proteome</keyword>
<keyword evidence="2" id="KW-0808">Transferase</keyword>
<feature type="binding site" evidence="7">
    <location>
        <position position="113"/>
    </location>
    <ligand>
        <name>ATP</name>
        <dbReference type="ChEBI" id="CHEBI:30616"/>
    </ligand>
</feature>
<dbReference type="PANTHER" id="PTHR24350">
    <property type="entry name" value="SERINE/THREONINE-PROTEIN KINASE IAL-RELATED"/>
    <property type="match status" value="1"/>
</dbReference>
<keyword evidence="1" id="KW-0723">Serine/threonine-protein kinase</keyword>
<dbReference type="Proteomes" id="UP000179807">
    <property type="component" value="Unassembled WGS sequence"/>
</dbReference>
<feature type="active site" description="Proton acceptor" evidence="6">
    <location>
        <position position="95"/>
    </location>
</feature>
<evidence type="ECO:0000256" key="1">
    <source>
        <dbReference type="ARBA" id="ARBA00022527"/>
    </source>
</evidence>
<evidence type="ECO:0000259" key="9">
    <source>
        <dbReference type="PROSITE" id="PS50011"/>
    </source>
</evidence>
<reference evidence="10" key="1">
    <citation type="submission" date="2016-10" db="EMBL/GenBank/DDBJ databases">
        <authorList>
            <person name="Benchimol M."/>
            <person name="Almeida L.G."/>
            <person name="Vasconcelos A.T."/>
            <person name="Perreira-Neves A."/>
            <person name="Rosa I.A."/>
            <person name="Tasca T."/>
            <person name="Bogo M.R."/>
            <person name="de Souza W."/>
        </authorList>
    </citation>
    <scope>NUCLEOTIDE SEQUENCE [LARGE SCALE GENOMIC DNA]</scope>
    <source>
        <strain evidence="10">K</strain>
    </source>
</reference>
<dbReference type="PROSITE" id="PS50011">
    <property type="entry name" value="PROTEIN_KINASE_DOM"/>
    <property type="match status" value="1"/>
</dbReference>
<evidence type="ECO:0000313" key="10">
    <source>
        <dbReference type="EMBL" id="OHT16669.1"/>
    </source>
</evidence>
<comment type="caution">
    <text evidence="10">The sequence shown here is derived from an EMBL/GenBank/DDBJ whole genome shotgun (WGS) entry which is preliminary data.</text>
</comment>
<dbReference type="VEuPathDB" id="TrichDB:TRFO_41673"/>
<evidence type="ECO:0000256" key="6">
    <source>
        <dbReference type="PIRSR" id="PIRSR630616-1"/>
    </source>
</evidence>
<evidence type="ECO:0000256" key="2">
    <source>
        <dbReference type="ARBA" id="ARBA00022679"/>
    </source>
</evidence>
<accession>A0A1J4L419</accession>
<dbReference type="InterPro" id="IPR011009">
    <property type="entry name" value="Kinase-like_dom_sf"/>
</dbReference>
<proteinExistence type="predicted"/>
<feature type="domain" description="Protein kinase" evidence="9">
    <location>
        <begin position="1"/>
        <end position="226"/>
    </location>
</feature>
<evidence type="ECO:0000256" key="4">
    <source>
        <dbReference type="ARBA" id="ARBA00022777"/>
    </source>
</evidence>
<dbReference type="InterPro" id="IPR008271">
    <property type="entry name" value="Ser/Thr_kinase_AS"/>
</dbReference>
<keyword evidence="3 7" id="KW-0547">Nucleotide-binding</keyword>
<keyword evidence="4 10" id="KW-0418">Kinase</keyword>
<evidence type="ECO:0000313" key="11">
    <source>
        <dbReference type="Proteomes" id="UP000179807"/>
    </source>
</evidence>
<name>A0A1J4L419_9EUKA</name>
<dbReference type="InterPro" id="IPR030616">
    <property type="entry name" value="Aur-like"/>
</dbReference>
<organism evidence="10 11">
    <name type="scientific">Tritrichomonas foetus</name>
    <dbReference type="NCBI Taxonomy" id="1144522"/>
    <lineage>
        <taxon>Eukaryota</taxon>
        <taxon>Metamonada</taxon>
        <taxon>Parabasalia</taxon>
        <taxon>Tritrichomonadida</taxon>
        <taxon>Tritrichomonadidae</taxon>
        <taxon>Tritrichomonas</taxon>
    </lineage>
</organism>
<sequence>MKLSHPNIVQLFDVIEVEGSASLDPTCDMKPSPLIDSNSTQKKLWLIMEYLPNGSLAGFMVNGNPLNDIQLYRFFKQISDAIFYLHNIAKVVHRDIKAENILIDENNVAKLADFGLSKGIPTKEALLHTQCGTLNYISPEIITEKGYNEKTDIWSLGILLYLMSTGRFPFEDTNTQNLYKKIISHDVEFPEEPILNSSLKDLILKMLEKDPEKRYSIIDVISHPWVENAAKVNEMSSFPSAITIEDNQEVDNLVREELKVLGIEVPKMMLPIQERIGQIGIPKHHGRIIHPSKPSPLKLQINNQIINHQMSDQSITHFNSPLNPKASSHSNLGLPLFKPPTPHVSSNLVGQSEYSHVDDDLRVAERVAVVRKLLHWKFSRKVMYEGRKQISAANKAVLRRFSNTPRKIQRMPASFQLPEMTNLRRQSLPKDPST</sequence>
<dbReference type="FunFam" id="1.10.510.10:FF:000571">
    <property type="entry name" value="Maternal embryonic leucine zipper kinase"/>
    <property type="match status" value="1"/>
</dbReference>